<evidence type="ECO:0000313" key="1">
    <source>
        <dbReference type="EMBL" id="MDN3567240.1"/>
    </source>
</evidence>
<protein>
    <recommendedName>
        <fullName evidence="3">DUF922 domain-containing protein</fullName>
    </recommendedName>
</protein>
<reference evidence="2" key="1">
    <citation type="journal article" date="2019" name="Int. J. Syst. Evol. Microbiol.">
        <title>The Global Catalogue of Microorganisms (GCM) 10K type strain sequencing project: providing services to taxonomists for standard genome sequencing and annotation.</title>
        <authorList>
            <consortium name="The Broad Institute Genomics Platform"/>
            <consortium name="The Broad Institute Genome Sequencing Center for Infectious Disease"/>
            <person name="Wu L."/>
            <person name="Ma J."/>
        </authorList>
    </citation>
    <scope>NUCLEOTIDE SEQUENCE [LARGE SCALE GENOMIC DNA]</scope>
    <source>
        <strain evidence="2">CECT 7131</strain>
    </source>
</reference>
<gene>
    <name evidence="1" type="ORF">QWZ14_22910</name>
</gene>
<dbReference type="EMBL" id="JAUFPN010000190">
    <property type="protein sequence ID" value="MDN3567240.1"/>
    <property type="molecule type" value="Genomic_DNA"/>
</dbReference>
<dbReference type="Proteomes" id="UP001529369">
    <property type="component" value="Unassembled WGS sequence"/>
</dbReference>
<proteinExistence type="predicted"/>
<organism evidence="1 2">
    <name type="scientific">Paeniroseomonas aquatica</name>
    <dbReference type="NCBI Taxonomy" id="373043"/>
    <lineage>
        <taxon>Bacteria</taxon>
        <taxon>Pseudomonadati</taxon>
        <taxon>Pseudomonadota</taxon>
        <taxon>Alphaproteobacteria</taxon>
        <taxon>Acetobacterales</taxon>
        <taxon>Acetobacteraceae</taxon>
        <taxon>Paeniroseomonas</taxon>
    </lineage>
</organism>
<dbReference type="RefSeq" id="WP_290319260.1">
    <property type="nucleotide sequence ID" value="NZ_JAUFPN010000190.1"/>
</dbReference>
<comment type="caution">
    <text evidence="1">The sequence shown here is derived from an EMBL/GenBank/DDBJ whole genome shotgun (WGS) entry which is preliminary data.</text>
</comment>
<evidence type="ECO:0008006" key="3">
    <source>
        <dbReference type="Google" id="ProtNLM"/>
    </source>
</evidence>
<sequence>MAAAPALAETPPCPPDPPQLRLTVTDPEPVFSHALTIDGLHRETGLPRSATLHHLGLTTSRVEWQSEIETRYRSTEGGVCARPATVSLELAQTEHVVRVAREIPKGSCLWREVSAHERRHVAVNRRSLRQAAAQAKAAAERWGARAEGRGATLDEAMASLQQGLRQAIEPALAGMRAARDSAHREIDSPAEYERLSRACPADQKRLRAAVRPGAKPGLLVHDPVR</sequence>
<name>A0ABT8ABY3_9PROT</name>
<accession>A0ABT8ABY3</accession>
<evidence type="ECO:0000313" key="2">
    <source>
        <dbReference type="Proteomes" id="UP001529369"/>
    </source>
</evidence>
<keyword evidence="2" id="KW-1185">Reference proteome</keyword>